<dbReference type="PROSITE" id="PS51732">
    <property type="entry name" value="ASN_GLN_ASE_3"/>
    <property type="match status" value="1"/>
</dbReference>
<name>A0A1H9AG61_9GAMM</name>
<evidence type="ECO:0000313" key="8">
    <source>
        <dbReference type="EMBL" id="SEP75706.1"/>
    </source>
</evidence>
<organism evidence="8 9">
    <name type="scientific">Solimonas aquatica</name>
    <dbReference type="NCBI Taxonomy" id="489703"/>
    <lineage>
        <taxon>Bacteria</taxon>
        <taxon>Pseudomonadati</taxon>
        <taxon>Pseudomonadota</taxon>
        <taxon>Gammaproteobacteria</taxon>
        <taxon>Nevskiales</taxon>
        <taxon>Nevskiaceae</taxon>
        <taxon>Solimonas</taxon>
    </lineage>
</organism>
<accession>A0A1H9AG61</accession>
<dbReference type="InterPro" id="IPR037152">
    <property type="entry name" value="L-asparaginase_N_sf"/>
</dbReference>
<gene>
    <name evidence="8" type="ORF">SAMN04488038_101394</name>
</gene>
<dbReference type="PANTHER" id="PTHR11707">
    <property type="entry name" value="L-ASPARAGINASE"/>
    <property type="match status" value="1"/>
</dbReference>
<dbReference type="InterPro" id="IPR027474">
    <property type="entry name" value="L-asparaginase_N"/>
</dbReference>
<dbReference type="Gene3D" id="3.40.50.1170">
    <property type="entry name" value="L-asparaginase, N-terminal domain"/>
    <property type="match status" value="1"/>
</dbReference>
<dbReference type="PANTHER" id="PTHR11707:SF28">
    <property type="entry name" value="60 KDA LYSOPHOSPHOLIPASE"/>
    <property type="match status" value="1"/>
</dbReference>
<evidence type="ECO:0000313" key="9">
    <source>
        <dbReference type="Proteomes" id="UP000199233"/>
    </source>
</evidence>
<keyword evidence="9" id="KW-1185">Reference proteome</keyword>
<dbReference type="InterPro" id="IPR036152">
    <property type="entry name" value="Asp/glu_Ase-like_sf"/>
</dbReference>
<comment type="similarity">
    <text evidence="1 4">Belongs to the asparaginase 1 family.</text>
</comment>
<evidence type="ECO:0000259" key="7">
    <source>
        <dbReference type="Pfam" id="PF17763"/>
    </source>
</evidence>
<dbReference type="CDD" id="cd08964">
    <property type="entry name" value="L-asparaginase_II"/>
    <property type="match status" value="1"/>
</dbReference>
<reference evidence="8 9" key="1">
    <citation type="submission" date="2016-10" db="EMBL/GenBank/DDBJ databases">
        <authorList>
            <person name="de Groot N.N."/>
        </authorList>
    </citation>
    <scope>NUCLEOTIDE SEQUENCE [LARGE SCALE GENOMIC DNA]</scope>
    <source>
        <strain evidence="8 9">DSM 25927</strain>
    </source>
</reference>
<dbReference type="InterPro" id="IPR006034">
    <property type="entry name" value="Asparaginase/glutaminase-like"/>
</dbReference>
<evidence type="ECO:0000259" key="6">
    <source>
        <dbReference type="Pfam" id="PF00710"/>
    </source>
</evidence>
<dbReference type="GO" id="GO:0004067">
    <property type="term" value="F:asparaginase activity"/>
    <property type="evidence" value="ECO:0007669"/>
    <property type="project" value="UniProtKB-UniRule"/>
</dbReference>
<dbReference type="NCBIfam" id="TIGR00520">
    <property type="entry name" value="asnASE_II"/>
    <property type="match status" value="1"/>
</dbReference>
<dbReference type="Pfam" id="PF17763">
    <property type="entry name" value="Asparaginase_C"/>
    <property type="match status" value="1"/>
</dbReference>
<evidence type="ECO:0000256" key="3">
    <source>
        <dbReference type="PIRSR" id="PIRSR001220-1"/>
    </source>
</evidence>
<dbReference type="GO" id="GO:0006528">
    <property type="term" value="P:asparagine metabolic process"/>
    <property type="evidence" value="ECO:0007669"/>
    <property type="project" value="InterPro"/>
</dbReference>
<sequence>MIRRSLLVAVLASALLTPLGAYAQTALPKVKLFTTGGTIQSKGAHRQKLMEYSDGRVTPQELLDDLPELKDLAEISTMEVANVGSGNIAAEQLLTLAREINAWLARPEATGAVVTHGTATLEETAYFLNLTVHSQKPVVMVGAMRPFTAVSRDGPMNLYNAVRVAVAPQSRGMGVLIMLNDEINAARDTTKTNTYRVETFVARDLGPLGFADSDRIAYYRRPLYRHTYRSEFNVDQLSTLPRVDVAYTYQEADGAAIDAFVTAGAKGIVLTGGGGDAVKAAQNKGVLIVNSDRKGAGRVVESEKVAASGRITSDNLPPHKARILLRLALTKTQDPKQIQRMFNEY</sequence>
<dbReference type="FunFam" id="3.40.50.1170:FF:000001">
    <property type="entry name" value="L-asparaginase 2"/>
    <property type="match status" value="1"/>
</dbReference>
<dbReference type="InterPro" id="IPR027473">
    <property type="entry name" value="L-asparaginase_C"/>
</dbReference>
<dbReference type="Gene3D" id="3.40.50.40">
    <property type="match status" value="1"/>
</dbReference>
<feature type="active site" description="O-isoaspartyl threonine intermediate" evidence="3">
    <location>
        <position position="38"/>
    </location>
</feature>
<evidence type="ECO:0000256" key="2">
    <source>
        <dbReference type="ARBA" id="ARBA00022801"/>
    </source>
</evidence>
<dbReference type="InterPro" id="IPR004550">
    <property type="entry name" value="AsnASE_II"/>
</dbReference>
<dbReference type="RefSeq" id="WP_093281217.1">
    <property type="nucleotide sequence ID" value="NZ_FOFS01000001.1"/>
</dbReference>
<dbReference type="PIRSF" id="PIRSF500176">
    <property type="entry name" value="L_ASNase"/>
    <property type="match status" value="1"/>
</dbReference>
<protein>
    <submittedName>
        <fullName evidence="8">L-asparaginase</fullName>
    </submittedName>
</protein>
<dbReference type="SMART" id="SM00870">
    <property type="entry name" value="Asparaginase"/>
    <property type="match status" value="1"/>
</dbReference>
<dbReference type="EMBL" id="FOFS01000001">
    <property type="protein sequence ID" value="SEP75706.1"/>
    <property type="molecule type" value="Genomic_DNA"/>
</dbReference>
<dbReference type="OrthoDB" id="9788068at2"/>
<feature type="domain" description="L-asparaginase N-terminal" evidence="6">
    <location>
        <begin position="29"/>
        <end position="222"/>
    </location>
</feature>
<dbReference type="SUPFAM" id="SSF53774">
    <property type="entry name" value="Glutaminase/Asparaginase"/>
    <property type="match status" value="1"/>
</dbReference>
<evidence type="ECO:0000256" key="1">
    <source>
        <dbReference type="ARBA" id="ARBA00010518"/>
    </source>
</evidence>
<evidence type="ECO:0000256" key="4">
    <source>
        <dbReference type="RuleBase" id="RU004456"/>
    </source>
</evidence>
<feature type="domain" description="Asparaginase/glutaminase C-terminal" evidence="7">
    <location>
        <begin position="242"/>
        <end position="342"/>
    </location>
</feature>
<dbReference type="InterPro" id="IPR040919">
    <property type="entry name" value="Asparaginase_C"/>
</dbReference>
<proteinExistence type="inferred from homology"/>
<keyword evidence="2" id="KW-0378">Hydrolase</keyword>
<feature type="chain" id="PRO_5011582707" evidence="5">
    <location>
        <begin position="24"/>
        <end position="345"/>
    </location>
</feature>
<keyword evidence="5" id="KW-0732">Signal</keyword>
<dbReference type="Proteomes" id="UP000199233">
    <property type="component" value="Unassembled WGS sequence"/>
</dbReference>
<dbReference type="PRINTS" id="PR00139">
    <property type="entry name" value="ASNGLNASE"/>
</dbReference>
<dbReference type="PIRSF" id="PIRSF001220">
    <property type="entry name" value="L-ASNase_gatD"/>
    <property type="match status" value="1"/>
</dbReference>
<dbReference type="STRING" id="489703.SAMN04488038_101394"/>
<dbReference type="AlphaFoldDB" id="A0A1H9AG61"/>
<evidence type="ECO:0000256" key="5">
    <source>
        <dbReference type="SAM" id="SignalP"/>
    </source>
</evidence>
<feature type="signal peptide" evidence="5">
    <location>
        <begin position="1"/>
        <end position="23"/>
    </location>
</feature>
<dbReference type="Pfam" id="PF00710">
    <property type="entry name" value="Asparaginase"/>
    <property type="match status" value="1"/>
</dbReference>